<keyword evidence="2" id="KW-1185">Reference proteome</keyword>
<comment type="caution">
    <text evidence="1">The sequence shown here is derived from an EMBL/GenBank/DDBJ whole genome shotgun (WGS) entry which is preliminary data.</text>
</comment>
<dbReference type="AlphaFoldDB" id="A0A9P5U919"/>
<sequence length="535" mass="61955">MVAVSLPFDIWWKILDYLPLTVSFNLRSLNRIFLEIHRKRNYRNLVIDRYGKSTKRKLAALNAHSLGRYVYSLKIQPCWIVSNVPKFSHGPAARVSSTFDRVHSFFDSEYPKRKAQALVQKRMRKQIKLITEAARNLDSIKEYTLEWDEGPYHDEYFTAFLSNLADPIITPFGQTLTKLSLKVPTNKFRYLVSAKLPALEELHLHLVTKSLLESDINNHLDCLVVFVNNLFQSLRCLSISSTYTSLNLNLHQFFHRLGHFPLLRSLALTIPYDGAHLGSSLDSLRQFISKHSTNIQELKLLCRVRAATRIRPNDPSAKYWIQRILNSIQAPSIQTSAYSPSYNQLRGLRNLELALRPLRSDLQPFLTFLASVADQLESLVLMDDALKPHELGRVLNVLVQRPAQTLGHYGSSLNGYGYTNIRHLSIRLQYLCPYTVDLLASELRSLRSLRLTFSDVRFHHDEDVEQEQVQWTHVDELNFFYDALRTRFYSDWKLSSLKISECPHPRHPKWGKEMEVLFKGCIPSLVLFDVFEPTV</sequence>
<dbReference type="Proteomes" id="UP000772434">
    <property type="component" value="Unassembled WGS sequence"/>
</dbReference>
<proteinExistence type="predicted"/>
<accession>A0A9P5U919</accession>
<gene>
    <name evidence="1" type="ORF">BDP27DRAFT_1292491</name>
</gene>
<evidence type="ECO:0000313" key="2">
    <source>
        <dbReference type="Proteomes" id="UP000772434"/>
    </source>
</evidence>
<evidence type="ECO:0008006" key="3">
    <source>
        <dbReference type="Google" id="ProtNLM"/>
    </source>
</evidence>
<protein>
    <recommendedName>
        <fullName evidence="3">F-box domain-containing protein</fullName>
    </recommendedName>
</protein>
<reference evidence="1" key="1">
    <citation type="submission" date="2020-11" db="EMBL/GenBank/DDBJ databases">
        <authorList>
            <consortium name="DOE Joint Genome Institute"/>
            <person name="Ahrendt S."/>
            <person name="Riley R."/>
            <person name="Andreopoulos W."/>
            <person name="Labutti K."/>
            <person name="Pangilinan J."/>
            <person name="Ruiz-Duenas F.J."/>
            <person name="Barrasa J.M."/>
            <person name="Sanchez-Garcia M."/>
            <person name="Camarero S."/>
            <person name="Miyauchi S."/>
            <person name="Serrano A."/>
            <person name="Linde D."/>
            <person name="Babiker R."/>
            <person name="Drula E."/>
            <person name="Ayuso-Fernandez I."/>
            <person name="Pacheco R."/>
            <person name="Padilla G."/>
            <person name="Ferreira P."/>
            <person name="Barriuso J."/>
            <person name="Kellner H."/>
            <person name="Castanera R."/>
            <person name="Alfaro M."/>
            <person name="Ramirez L."/>
            <person name="Pisabarro A.G."/>
            <person name="Kuo A."/>
            <person name="Tritt A."/>
            <person name="Lipzen A."/>
            <person name="He G."/>
            <person name="Yan M."/>
            <person name="Ng V."/>
            <person name="Cullen D."/>
            <person name="Martin F."/>
            <person name="Rosso M.-N."/>
            <person name="Henrissat B."/>
            <person name="Hibbett D."/>
            <person name="Martinez A.T."/>
            <person name="Grigoriev I.V."/>
        </authorList>
    </citation>
    <scope>NUCLEOTIDE SEQUENCE</scope>
    <source>
        <strain evidence="1">AH 40177</strain>
    </source>
</reference>
<name>A0A9P5U919_9AGAR</name>
<evidence type="ECO:0000313" key="1">
    <source>
        <dbReference type="EMBL" id="KAF9070502.1"/>
    </source>
</evidence>
<dbReference type="OrthoDB" id="2997904at2759"/>
<organism evidence="1 2">
    <name type="scientific">Rhodocollybia butyracea</name>
    <dbReference type="NCBI Taxonomy" id="206335"/>
    <lineage>
        <taxon>Eukaryota</taxon>
        <taxon>Fungi</taxon>
        <taxon>Dikarya</taxon>
        <taxon>Basidiomycota</taxon>
        <taxon>Agaricomycotina</taxon>
        <taxon>Agaricomycetes</taxon>
        <taxon>Agaricomycetidae</taxon>
        <taxon>Agaricales</taxon>
        <taxon>Marasmiineae</taxon>
        <taxon>Omphalotaceae</taxon>
        <taxon>Rhodocollybia</taxon>
    </lineage>
</organism>
<dbReference type="EMBL" id="JADNRY010000040">
    <property type="protein sequence ID" value="KAF9070502.1"/>
    <property type="molecule type" value="Genomic_DNA"/>
</dbReference>